<keyword evidence="2" id="KW-0719">Serine esterase</keyword>
<reference evidence="10 11" key="1">
    <citation type="submission" date="2018-06" db="EMBL/GenBank/DDBJ databases">
        <authorList>
            <consortium name="Pathogen Informatics"/>
            <person name="Doyle S."/>
        </authorList>
    </citation>
    <scope>NUCLEOTIDE SEQUENCE [LARGE SCALE GENOMIC DNA]</scope>
    <source>
        <strain evidence="10 11">NCTC11842</strain>
    </source>
</reference>
<keyword evidence="5 10" id="KW-0378">Hydrolase</keyword>
<accession>A0A2X2CKD9</accession>
<organism evidence="10 11">
    <name type="scientific">Pseudomonas luteola</name>
    <dbReference type="NCBI Taxonomy" id="47886"/>
    <lineage>
        <taxon>Bacteria</taxon>
        <taxon>Pseudomonadati</taxon>
        <taxon>Pseudomonadota</taxon>
        <taxon>Gammaproteobacteria</taxon>
        <taxon>Pseudomonadales</taxon>
        <taxon>Pseudomonadaceae</taxon>
        <taxon>Pseudomonas</taxon>
    </lineage>
</organism>
<evidence type="ECO:0000256" key="5">
    <source>
        <dbReference type="ARBA" id="ARBA00022801"/>
    </source>
</evidence>
<dbReference type="EMBL" id="UAUF01000011">
    <property type="protein sequence ID" value="SPZ06146.1"/>
    <property type="molecule type" value="Genomic_DNA"/>
</dbReference>
<dbReference type="InterPro" id="IPR029058">
    <property type="entry name" value="AB_hydrolase_fold"/>
</dbReference>
<feature type="chain" id="PRO_5016052007" evidence="8">
    <location>
        <begin position="28"/>
        <end position="595"/>
    </location>
</feature>
<evidence type="ECO:0000256" key="8">
    <source>
        <dbReference type="SAM" id="SignalP"/>
    </source>
</evidence>
<dbReference type="PANTHER" id="PTHR33938">
    <property type="entry name" value="FERULOYL ESTERASE B-RELATED"/>
    <property type="match status" value="1"/>
</dbReference>
<evidence type="ECO:0000256" key="4">
    <source>
        <dbReference type="ARBA" id="ARBA00022729"/>
    </source>
</evidence>
<sequence length="595" mass="64352">MYNERLRRACMAVTLWVCSSAASVAGAATQEDNSAASLALSQSLPIVQPAQACSSLKSLDMSDIGGKGSSITSATETSDNGVAVCAVEGALAPSIGFKVVLPLHSWTQRYLQVGCGGLCGRISLEVGAAEGCTPLDTGGFVTASTDMGHQGEESFGEDSQKRQDFAFRGVHLTALAAKKLIHAFYGRSEAYSYFNGCSDGGREALMEAQRYPNDFNGIIAGAAAMNFQTQNAMYHAWQARTNTSPDGKAVLIASRLPLIHRAVLNHCDALDGQVDGLISDPRACHFDPGTLQCKSEQKGDSPNCLTAAEVSVVRRLYEGPKDPATGQRLIAGGPQPGSELAWADVFVPQSHDDPIFSKMIAMGALQWLSFEQSPGKDFKLSDMQFDLKTFDRLRPLHAFYDATNPDLSAFAKAGGKLIIWHGWADPHISPINSIAYHEAVQRVMGKEQASTFERLYLLPGVYHCGQGEGPAKLDLLTPMLSWVEGGQAPEAILTNQTDGQNVMGHFGAPTDRPMKDAPGFKKMKDAPNLMKKPVVKDEKVIRSRPVYPYPYVAAYDGKGDPANAESYKQGKPLFNEETRPWAGSDFYSPYTFRMQ</sequence>
<dbReference type="InterPro" id="IPR011118">
    <property type="entry name" value="Tannase/feruloyl_esterase"/>
</dbReference>
<evidence type="ECO:0000256" key="3">
    <source>
        <dbReference type="ARBA" id="ARBA00022723"/>
    </source>
</evidence>
<evidence type="ECO:0000313" key="11">
    <source>
        <dbReference type="Proteomes" id="UP000250443"/>
    </source>
</evidence>
<dbReference type="AlphaFoldDB" id="A0A2X2CKD9"/>
<keyword evidence="6" id="KW-0106">Calcium</keyword>
<feature type="signal peptide" evidence="8">
    <location>
        <begin position="1"/>
        <end position="27"/>
    </location>
</feature>
<keyword evidence="3" id="KW-0479">Metal-binding</keyword>
<dbReference type="SUPFAM" id="SSF53474">
    <property type="entry name" value="alpha/beta-Hydrolases"/>
    <property type="match status" value="1"/>
</dbReference>
<dbReference type="GO" id="GO:0046872">
    <property type="term" value="F:metal ion binding"/>
    <property type="evidence" value="ECO:0007669"/>
    <property type="project" value="UniProtKB-KW"/>
</dbReference>
<dbReference type="EC" id="3.1.1.73" evidence="10"/>
<keyword evidence="4 8" id="KW-0732">Signal</keyword>
<evidence type="ECO:0000256" key="6">
    <source>
        <dbReference type="ARBA" id="ARBA00022837"/>
    </source>
</evidence>
<protein>
    <submittedName>
        <fullName evidence="9 10">Feruloyl esterase</fullName>
        <ecNumber evidence="10">3.1.1.73</ecNumber>
    </submittedName>
</protein>
<evidence type="ECO:0000256" key="2">
    <source>
        <dbReference type="ARBA" id="ARBA00022487"/>
    </source>
</evidence>
<evidence type="ECO:0000313" key="10">
    <source>
        <dbReference type="EMBL" id="SPZ06146.1"/>
    </source>
</evidence>
<dbReference type="GO" id="GO:0030600">
    <property type="term" value="F:feruloyl esterase activity"/>
    <property type="evidence" value="ECO:0007669"/>
    <property type="project" value="UniProtKB-EC"/>
</dbReference>
<dbReference type="RefSeq" id="WP_010798224.1">
    <property type="nucleotide sequence ID" value="NZ_FQYS01000003.1"/>
</dbReference>
<comment type="similarity">
    <text evidence="1">Belongs to the tannase family.</text>
</comment>
<evidence type="ECO:0000313" key="9">
    <source>
        <dbReference type="EMBL" id="MBF8640776.1"/>
    </source>
</evidence>
<keyword evidence="7" id="KW-1015">Disulfide bond</keyword>
<dbReference type="Pfam" id="PF07519">
    <property type="entry name" value="Tannase"/>
    <property type="match status" value="1"/>
</dbReference>
<evidence type="ECO:0000313" key="12">
    <source>
        <dbReference type="Proteomes" id="UP000626180"/>
    </source>
</evidence>
<dbReference type="Gene3D" id="3.40.50.1820">
    <property type="entry name" value="alpha/beta hydrolase"/>
    <property type="match status" value="1"/>
</dbReference>
<gene>
    <name evidence="9" type="ORF">IRZ65_08785</name>
    <name evidence="10" type="ORF">NCTC11842_02064</name>
</gene>
<dbReference type="Proteomes" id="UP000626180">
    <property type="component" value="Unassembled WGS sequence"/>
</dbReference>
<keyword evidence="12" id="KW-1185">Reference proteome</keyword>
<dbReference type="PANTHER" id="PTHR33938:SF15">
    <property type="entry name" value="FERULOYL ESTERASE B-RELATED"/>
    <property type="match status" value="1"/>
</dbReference>
<dbReference type="Proteomes" id="UP000250443">
    <property type="component" value="Unassembled WGS sequence"/>
</dbReference>
<name>A0A2X2CKD9_PSELU</name>
<reference evidence="9 12" key="2">
    <citation type="submission" date="2020-10" db="EMBL/GenBank/DDBJ databases">
        <title>Genome sequences of Pseudomonas isolates.</title>
        <authorList>
            <person name="Wessels L."/>
            <person name="Reich F."/>
            <person name="Hammerl J."/>
        </authorList>
    </citation>
    <scope>NUCLEOTIDE SEQUENCE [LARGE SCALE GENOMIC DNA]</scope>
    <source>
        <strain evidence="9 12">20-MO00624-0</strain>
    </source>
</reference>
<dbReference type="EMBL" id="JADMCD010000003">
    <property type="protein sequence ID" value="MBF8640776.1"/>
    <property type="molecule type" value="Genomic_DNA"/>
</dbReference>
<proteinExistence type="inferred from homology"/>
<evidence type="ECO:0000256" key="7">
    <source>
        <dbReference type="ARBA" id="ARBA00023157"/>
    </source>
</evidence>
<evidence type="ECO:0000256" key="1">
    <source>
        <dbReference type="ARBA" id="ARBA00006249"/>
    </source>
</evidence>